<evidence type="ECO:0000313" key="1">
    <source>
        <dbReference type="EMBL" id="MBS0032158.1"/>
    </source>
</evidence>
<proteinExistence type="predicted"/>
<dbReference type="Proteomes" id="UP000676386">
    <property type="component" value="Unassembled WGS sequence"/>
</dbReference>
<reference evidence="1 2" key="1">
    <citation type="submission" date="2021-04" db="EMBL/GenBank/DDBJ databases">
        <title>Chitinophaga sp. nov., isolated from the rhizosphere soil.</title>
        <authorList>
            <person name="He S."/>
        </authorList>
    </citation>
    <scope>NUCLEOTIDE SEQUENCE [LARGE SCALE GENOMIC DNA]</scope>
    <source>
        <strain evidence="1 2">2R12</strain>
    </source>
</reference>
<dbReference type="RefSeq" id="WP_211977317.1">
    <property type="nucleotide sequence ID" value="NZ_CBFHAM010000082.1"/>
</dbReference>
<sequence length="75" mass="8522">MNTAPYILVFKTNIATQADRLKVAPLLDQQPFIERWTVDMEDVDRVLRVVANEPATDNIIALVRASDYDCAELED</sequence>
<dbReference type="EMBL" id="JAGTXB010000029">
    <property type="protein sequence ID" value="MBS0032158.1"/>
    <property type="molecule type" value="Genomic_DNA"/>
</dbReference>
<organism evidence="1 2">
    <name type="scientific">Chitinophaga hostae</name>
    <dbReference type="NCBI Taxonomy" id="2831022"/>
    <lineage>
        <taxon>Bacteria</taxon>
        <taxon>Pseudomonadati</taxon>
        <taxon>Bacteroidota</taxon>
        <taxon>Chitinophagia</taxon>
        <taxon>Chitinophagales</taxon>
        <taxon>Chitinophagaceae</taxon>
        <taxon>Chitinophaga</taxon>
    </lineage>
</organism>
<evidence type="ECO:0000313" key="2">
    <source>
        <dbReference type="Proteomes" id="UP000676386"/>
    </source>
</evidence>
<gene>
    <name evidence="1" type="ORF">KE626_32800</name>
</gene>
<name>A0ABS5JAV0_9BACT</name>
<accession>A0ABS5JAV0</accession>
<comment type="caution">
    <text evidence="1">The sequence shown here is derived from an EMBL/GenBank/DDBJ whole genome shotgun (WGS) entry which is preliminary data.</text>
</comment>
<protein>
    <submittedName>
        <fullName evidence="1">Uncharacterized protein</fullName>
    </submittedName>
</protein>
<keyword evidence="2" id="KW-1185">Reference proteome</keyword>